<evidence type="ECO:0000256" key="7">
    <source>
        <dbReference type="PROSITE-ProRule" id="PRU01091"/>
    </source>
</evidence>
<dbReference type="AlphaFoldDB" id="A0A8B2Z1F4"/>
<dbReference type="GO" id="GO:0000976">
    <property type="term" value="F:transcription cis-regulatory region binding"/>
    <property type="evidence" value="ECO:0007669"/>
    <property type="project" value="TreeGrafter"/>
</dbReference>
<dbReference type="SUPFAM" id="SSF52172">
    <property type="entry name" value="CheY-like"/>
    <property type="match status" value="1"/>
</dbReference>
<dbReference type="RefSeq" id="WP_117643429.1">
    <property type="nucleotide sequence ID" value="NZ_QSQR01000007.1"/>
</dbReference>
<dbReference type="InterPro" id="IPR036388">
    <property type="entry name" value="WH-like_DNA-bd_sf"/>
</dbReference>
<dbReference type="SMART" id="SM00862">
    <property type="entry name" value="Trans_reg_C"/>
    <property type="match status" value="1"/>
</dbReference>
<dbReference type="GO" id="GO:0005829">
    <property type="term" value="C:cytosol"/>
    <property type="evidence" value="ECO:0007669"/>
    <property type="project" value="TreeGrafter"/>
</dbReference>
<evidence type="ECO:0000256" key="3">
    <source>
        <dbReference type="ARBA" id="ARBA00023015"/>
    </source>
</evidence>
<evidence type="ECO:0000256" key="6">
    <source>
        <dbReference type="ARBA" id="ARBA00023163"/>
    </source>
</evidence>
<reference evidence="9 10" key="1">
    <citation type="submission" date="2018-08" db="EMBL/GenBank/DDBJ databases">
        <title>A genome reference for cultivated species of the human gut microbiota.</title>
        <authorList>
            <person name="Zou Y."/>
            <person name="Xue W."/>
            <person name="Luo G."/>
        </authorList>
    </citation>
    <scope>NUCLEOTIDE SEQUENCE [LARGE SCALE GENOMIC DNA]</scope>
    <source>
        <strain evidence="9 10">TF10-9AT</strain>
    </source>
</reference>
<keyword evidence="1" id="KW-0597">Phosphoprotein</keyword>
<evidence type="ECO:0000256" key="4">
    <source>
        <dbReference type="ARBA" id="ARBA00023125"/>
    </source>
</evidence>
<accession>A0A8B2Z1F4</accession>
<evidence type="ECO:0000313" key="9">
    <source>
        <dbReference type="EMBL" id="RGK46019.1"/>
    </source>
</evidence>
<dbReference type="InterPro" id="IPR011006">
    <property type="entry name" value="CheY-like_superfamily"/>
</dbReference>
<dbReference type="GO" id="GO:0000156">
    <property type="term" value="F:phosphorelay response regulator activity"/>
    <property type="evidence" value="ECO:0007669"/>
    <property type="project" value="TreeGrafter"/>
</dbReference>
<evidence type="ECO:0000259" key="8">
    <source>
        <dbReference type="PROSITE" id="PS51755"/>
    </source>
</evidence>
<dbReference type="GO" id="GO:0006355">
    <property type="term" value="P:regulation of DNA-templated transcription"/>
    <property type="evidence" value="ECO:0007669"/>
    <property type="project" value="InterPro"/>
</dbReference>
<keyword evidence="6" id="KW-0804">Transcription</keyword>
<organism evidence="9 10">
    <name type="scientific">Ligilactobacillus ruminis</name>
    <dbReference type="NCBI Taxonomy" id="1623"/>
    <lineage>
        <taxon>Bacteria</taxon>
        <taxon>Bacillati</taxon>
        <taxon>Bacillota</taxon>
        <taxon>Bacilli</taxon>
        <taxon>Lactobacillales</taxon>
        <taxon>Lactobacillaceae</taxon>
        <taxon>Ligilactobacillus</taxon>
    </lineage>
</organism>
<name>A0A8B2Z1F4_9LACO</name>
<evidence type="ECO:0000256" key="1">
    <source>
        <dbReference type="ARBA" id="ARBA00022553"/>
    </source>
</evidence>
<gene>
    <name evidence="9" type="ORF">DXD09_07375</name>
</gene>
<dbReference type="Proteomes" id="UP000260790">
    <property type="component" value="Unassembled WGS sequence"/>
</dbReference>
<dbReference type="GO" id="GO:0032993">
    <property type="term" value="C:protein-DNA complex"/>
    <property type="evidence" value="ECO:0007669"/>
    <property type="project" value="TreeGrafter"/>
</dbReference>
<sequence>MNEYVIALTENLPLFTGINDACNENGWFVCNTTTINDLKKNLLKRDPIGIIWDLEYEIPAVTLKDLKDLRKNFREPIIVLAKEKDIDYEIKLFETQVNDYITAPFDYSDIAIRLKQQLQLKMLLHKPGNSFDEADEGSAFQKRIFELNGITLCLDSFRAIKDGKDLQLTPKEFKLLDYLAKHCGQVLSREQLLQGVWGYDILGTSRIVDIHISHLRDKLEADPNTPLWIKTNRGFGYSFAGKIKIKA</sequence>
<dbReference type="Pfam" id="PF00486">
    <property type="entry name" value="Trans_reg_C"/>
    <property type="match status" value="1"/>
</dbReference>
<keyword evidence="3" id="KW-0805">Transcription regulation</keyword>
<keyword evidence="2" id="KW-0902">Two-component regulatory system</keyword>
<dbReference type="SUPFAM" id="SSF46894">
    <property type="entry name" value="C-terminal effector domain of the bipartite response regulators"/>
    <property type="match status" value="1"/>
</dbReference>
<dbReference type="PANTHER" id="PTHR48111">
    <property type="entry name" value="REGULATOR OF RPOS"/>
    <property type="match status" value="1"/>
</dbReference>
<dbReference type="InterPro" id="IPR016032">
    <property type="entry name" value="Sig_transdc_resp-reg_C-effctor"/>
</dbReference>
<protein>
    <submittedName>
        <fullName evidence="9">DNA-binding response regulator</fullName>
    </submittedName>
</protein>
<evidence type="ECO:0000256" key="5">
    <source>
        <dbReference type="ARBA" id="ARBA00023159"/>
    </source>
</evidence>
<dbReference type="EMBL" id="QSQR01000007">
    <property type="protein sequence ID" value="RGK46019.1"/>
    <property type="molecule type" value="Genomic_DNA"/>
</dbReference>
<dbReference type="CDD" id="cd00383">
    <property type="entry name" value="trans_reg_C"/>
    <property type="match status" value="1"/>
</dbReference>
<evidence type="ECO:0000313" key="10">
    <source>
        <dbReference type="Proteomes" id="UP000260790"/>
    </source>
</evidence>
<dbReference type="PANTHER" id="PTHR48111:SF1">
    <property type="entry name" value="TWO-COMPONENT RESPONSE REGULATOR ORR33"/>
    <property type="match status" value="1"/>
</dbReference>
<keyword evidence="5" id="KW-0010">Activator</keyword>
<dbReference type="FunFam" id="1.10.10.10:FF:000018">
    <property type="entry name" value="DNA-binding response regulator ResD"/>
    <property type="match status" value="1"/>
</dbReference>
<feature type="DNA-binding region" description="OmpR/PhoB-type" evidence="7">
    <location>
        <begin position="142"/>
        <end position="241"/>
    </location>
</feature>
<dbReference type="Gene3D" id="3.40.50.2300">
    <property type="match status" value="1"/>
</dbReference>
<keyword evidence="4 7" id="KW-0238">DNA-binding</keyword>
<comment type="caution">
    <text evidence="9">The sequence shown here is derived from an EMBL/GenBank/DDBJ whole genome shotgun (WGS) entry which is preliminary data.</text>
</comment>
<proteinExistence type="predicted"/>
<dbReference type="Gene3D" id="1.10.10.10">
    <property type="entry name" value="Winged helix-like DNA-binding domain superfamily/Winged helix DNA-binding domain"/>
    <property type="match status" value="1"/>
</dbReference>
<feature type="domain" description="OmpR/PhoB-type" evidence="8">
    <location>
        <begin position="142"/>
        <end position="241"/>
    </location>
</feature>
<dbReference type="InterPro" id="IPR039420">
    <property type="entry name" value="WalR-like"/>
</dbReference>
<evidence type="ECO:0000256" key="2">
    <source>
        <dbReference type="ARBA" id="ARBA00023012"/>
    </source>
</evidence>
<dbReference type="PROSITE" id="PS51755">
    <property type="entry name" value="OMPR_PHOB"/>
    <property type="match status" value="1"/>
</dbReference>
<dbReference type="InterPro" id="IPR001867">
    <property type="entry name" value="OmpR/PhoB-type_DNA-bd"/>
</dbReference>